<evidence type="ECO:0000259" key="2">
    <source>
        <dbReference type="Pfam" id="PF22725"/>
    </source>
</evidence>
<protein>
    <submittedName>
        <fullName evidence="3">Probable oxidoreductase</fullName>
    </submittedName>
</protein>
<evidence type="ECO:0000313" key="4">
    <source>
        <dbReference type="Proteomes" id="UP000031760"/>
    </source>
</evidence>
<dbReference type="InterPro" id="IPR055170">
    <property type="entry name" value="GFO_IDH_MocA-like_dom"/>
</dbReference>
<feature type="domain" description="GFO/IDH/MocA-like oxidoreductase" evidence="2">
    <location>
        <begin position="131"/>
        <end position="253"/>
    </location>
</feature>
<dbReference type="PANTHER" id="PTHR43249">
    <property type="entry name" value="UDP-N-ACETYL-2-AMINO-2-DEOXY-D-GLUCURONATE OXIDASE"/>
    <property type="match status" value="1"/>
</dbReference>
<evidence type="ECO:0000313" key="3">
    <source>
        <dbReference type="EMBL" id="BAO55401.1"/>
    </source>
</evidence>
<dbReference type="InterPro" id="IPR052515">
    <property type="entry name" value="Gfo/Idh/MocA_Oxidoreductase"/>
</dbReference>
<gene>
    <name evidence="3" type="ORF">NMS_1392</name>
</gene>
<dbReference type="AlphaFoldDB" id="W8VZY8"/>
<feature type="domain" description="Gfo/Idh/MocA-like oxidoreductase N-terminal" evidence="1">
    <location>
        <begin position="4"/>
        <end position="120"/>
    </location>
</feature>
<name>W8VZY8_9FLAO</name>
<dbReference type="STRING" id="1454201.NMS_1392"/>
<dbReference type="RefSeq" id="WP_041496018.1">
    <property type="nucleotide sequence ID" value="NZ_AP014548.1"/>
</dbReference>
<dbReference type="EMBL" id="AP014548">
    <property type="protein sequence ID" value="BAO55401.1"/>
    <property type="molecule type" value="Genomic_DNA"/>
</dbReference>
<reference evidence="3 4" key="1">
    <citation type="journal article" date="2014" name="Proc. Natl. Acad. Sci. U.S.A.">
        <title>Functional characterization of flavobacteria rhodopsins reveals a unique class of light-driven chloride pump in bacteria.</title>
        <authorList>
            <person name="Yoshizawa S."/>
            <person name="Kumagai Y."/>
            <person name="Kim H."/>
            <person name="Ogura Y."/>
            <person name="Hayashi T."/>
            <person name="Iwasaki W."/>
            <person name="DeLong E.F."/>
            <person name="Kogure K."/>
        </authorList>
    </citation>
    <scope>NUCLEOTIDE SEQUENCE [LARGE SCALE GENOMIC DNA]</scope>
    <source>
        <strain evidence="3 4">S1-08</strain>
    </source>
</reference>
<organism evidence="3 4">
    <name type="scientific">Nonlabens marinus S1-08</name>
    <dbReference type="NCBI Taxonomy" id="1454201"/>
    <lineage>
        <taxon>Bacteria</taxon>
        <taxon>Pseudomonadati</taxon>
        <taxon>Bacteroidota</taxon>
        <taxon>Flavobacteriia</taxon>
        <taxon>Flavobacteriales</taxon>
        <taxon>Flavobacteriaceae</taxon>
        <taxon>Nonlabens</taxon>
    </lineage>
</organism>
<dbReference type="Gene3D" id="3.30.360.10">
    <property type="entry name" value="Dihydrodipicolinate Reductase, domain 2"/>
    <property type="match status" value="1"/>
</dbReference>
<proteinExistence type="predicted"/>
<dbReference type="InterPro" id="IPR036291">
    <property type="entry name" value="NAD(P)-bd_dom_sf"/>
</dbReference>
<keyword evidence="4" id="KW-1185">Reference proteome</keyword>
<dbReference type="OrthoDB" id="9781031at2"/>
<dbReference type="SUPFAM" id="SSF55347">
    <property type="entry name" value="Glyceraldehyde-3-phosphate dehydrogenase-like, C-terminal domain"/>
    <property type="match status" value="1"/>
</dbReference>
<dbReference type="Pfam" id="PF01408">
    <property type="entry name" value="GFO_IDH_MocA"/>
    <property type="match status" value="1"/>
</dbReference>
<evidence type="ECO:0000259" key="1">
    <source>
        <dbReference type="Pfam" id="PF01408"/>
    </source>
</evidence>
<dbReference type="GO" id="GO:0000166">
    <property type="term" value="F:nucleotide binding"/>
    <property type="evidence" value="ECO:0007669"/>
    <property type="project" value="InterPro"/>
</dbReference>
<dbReference type="HOGENOM" id="CLU_023194_1_0_10"/>
<dbReference type="InterPro" id="IPR000683">
    <property type="entry name" value="Gfo/Idh/MocA-like_OxRdtase_N"/>
</dbReference>
<dbReference type="PANTHER" id="PTHR43249:SF1">
    <property type="entry name" value="D-GLUCOSIDE 3-DEHYDROGENASE"/>
    <property type="match status" value="1"/>
</dbReference>
<dbReference type="SUPFAM" id="SSF51735">
    <property type="entry name" value="NAD(P)-binding Rossmann-fold domains"/>
    <property type="match status" value="1"/>
</dbReference>
<dbReference type="KEGG" id="nmf:NMS_1392"/>
<accession>W8VZY8</accession>
<dbReference type="Gene3D" id="3.40.50.720">
    <property type="entry name" value="NAD(P)-binding Rossmann-like Domain"/>
    <property type="match status" value="1"/>
</dbReference>
<sequence>MENLKFAVVGCGNIGKRHAAVIDKEEHANLVAICDIDSQKTADLNKVYGVEVYTDFQEMLSEAKFDILCICTPHGLHAPMSIQAARSKKHILVEKPMALTSKAAKEMIEEAEKNKVNLWVVKQNRYNKPIRLVKQVLDQERLGKIFLVQTNVLWNRHQRYYEESPWRGSKRTEGGALHTQVSHFLDLLIWWFGEIIEAKSLYDTLNHDIEIEDAGVAALRFENNALGSLNWTTCVYNANYEGSITIIGELGTIKIGGRYLNKIDHWDVQAYPLPENEEFNDQPNTYSHYKGTSSNHDKLINDLIGQIIEGRRGVVEGPEGLKSIEAIEKIYGNV</sequence>
<dbReference type="Pfam" id="PF22725">
    <property type="entry name" value="GFO_IDH_MocA_C3"/>
    <property type="match status" value="1"/>
</dbReference>
<dbReference type="Proteomes" id="UP000031760">
    <property type="component" value="Chromosome"/>
</dbReference>